<dbReference type="Proteomes" id="UP000828941">
    <property type="component" value="Chromosome 10"/>
</dbReference>
<name>A0ACB9LXE7_BAUVA</name>
<dbReference type="EMBL" id="CM039435">
    <property type="protein sequence ID" value="KAI4316407.1"/>
    <property type="molecule type" value="Genomic_DNA"/>
</dbReference>
<gene>
    <name evidence="1" type="ORF">L6164_024389</name>
</gene>
<protein>
    <submittedName>
        <fullName evidence="1">Uncharacterized protein</fullName>
    </submittedName>
</protein>
<evidence type="ECO:0000313" key="1">
    <source>
        <dbReference type="EMBL" id="KAI4316407.1"/>
    </source>
</evidence>
<reference evidence="1 2" key="1">
    <citation type="journal article" date="2022" name="DNA Res.">
        <title>Chromosomal-level genome assembly of the orchid tree Bauhinia variegata (Leguminosae; Cercidoideae) supports the allotetraploid origin hypothesis of Bauhinia.</title>
        <authorList>
            <person name="Zhong Y."/>
            <person name="Chen Y."/>
            <person name="Zheng D."/>
            <person name="Pang J."/>
            <person name="Liu Y."/>
            <person name="Luo S."/>
            <person name="Meng S."/>
            <person name="Qian L."/>
            <person name="Wei D."/>
            <person name="Dai S."/>
            <person name="Zhou R."/>
        </authorList>
    </citation>
    <scope>NUCLEOTIDE SEQUENCE [LARGE SCALE GENOMIC DNA]</scope>
    <source>
        <strain evidence="1">BV-YZ2020</strain>
    </source>
</reference>
<keyword evidence="2" id="KW-1185">Reference proteome</keyword>
<proteinExistence type="predicted"/>
<sequence length="175" mass="18865">MAACSRASLAFLFLLFGFSVAKEIVVGGKTDAWKIPSSESDSLNQWAERSRFQVGDYLVWKYDGGKDSVLQVSKDDYANCNISNPIKKYDDGNTKVELDRPGAFYFISGANGHCEKGQKFVVVVMTPRNRHMGISPAPSPAEFEGPSAAPSPTSSATALQGGLMVVGGTLAMWVF</sequence>
<accession>A0ACB9LXE7</accession>
<comment type="caution">
    <text evidence="1">The sequence shown here is derived from an EMBL/GenBank/DDBJ whole genome shotgun (WGS) entry which is preliminary data.</text>
</comment>
<organism evidence="1 2">
    <name type="scientific">Bauhinia variegata</name>
    <name type="common">Purple orchid tree</name>
    <name type="synonym">Phanera variegata</name>
    <dbReference type="NCBI Taxonomy" id="167791"/>
    <lineage>
        <taxon>Eukaryota</taxon>
        <taxon>Viridiplantae</taxon>
        <taxon>Streptophyta</taxon>
        <taxon>Embryophyta</taxon>
        <taxon>Tracheophyta</taxon>
        <taxon>Spermatophyta</taxon>
        <taxon>Magnoliopsida</taxon>
        <taxon>eudicotyledons</taxon>
        <taxon>Gunneridae</taxon>
        <taxon>Pentapetalae</taxon>
        <taxon>rosids</taxon>
        <taxon>fabids</taxon>
        <taxon>Fabales</taxon>
        <taxon>Fabaceae</taxon>
        <taxon>Cercidoideae</taxon>
        <taxon>Cercideae</taxon>
        <taxon>Bauhiniinae</taxon>
        <taxon>Bauhinia</taxon>
    </lineage>
</organism>
<evidence type="ECO:0000313" key="2">
    <source>
        <dbReference type="Proteomes" id="UP000828941"/>
    </source>
</evidence>